<dbReference type="InterPro" id="IPR029063">
    <property type="entry name" value="SAM-dependent_MTases_sf"/>
</dbReference>
<accession>A0A426TUE4</accession>
<organism evidence="2 3">
    <name type="scientific">Candidatus Viridilinea halotolerans</name>
    <dbReference type="NCBI Taxonomy" id="2491704"/>
    <lineage>
        <taxon>Bacteria</taxon>
        <taxon>Bacillati</taxon>
        <taxon>Chloroflexota</taxon>
        <taxon>Chloroflexia</taxon>
        <taxon>Chloroflexales</taxon>
        <taxon>Chloroflexineae</taxon>
        <taxon>Oscillochloridaceae</taxon>
        <taxon>Candidatus Viridilinea</taxon>
    </lineage>
</organism>
<dbReference type="InterPro" id="IPR019012">
    <property type="entry name" value="RNA_cap_Gua-N2-MeTrfase"/>
</dbReference>
<feature type="domain" description="THUMP-like" evidence="1">
    <location>
        <begin position="327"/>
        <end position="398"/>
    </location>
</feature>
<dbReference type="GO" id="GO:0008168">
    <property type="term" value="F:methyltransferase activity"/>
    <property type="evidence" value="ECO:0007669"/>
    <property type="project" value="UniProtKB-KW"/>
</dbReference>
<keyword evidence="2" id="KW-0808">Transferase</keyword>
<dbReference type="CDD" id="cd02440">
    <property type="entry name" value="AdoMet_MTases"/>
    <property type="match status" value="1"/>
</dbReference>
<dbReference type="Pfam" id="PF18096">
    <property type="entry name" value="Thump_like"/>
    <property type="match status" value="1"/>
</dbReference>
<evidence type="ECO:0000313" key="2">
    <source>
        <dbReference type="EMBL" id="RRR68749.1"/>
    </source>
</evidence>
<proteinExistence type="predicted"/>
<dbReference type="EMBL" id="RSAS01000695">
    <property type="protein sequence ID" value="RRR68749.1"/>
    <property type="molecule type" value="Genomic_DNA"/>
</dbReference>
<name>A0A426TUE4_9CHLR</name>
<evidence type="ECO:0000259" key="1">
    <source>
        <dbReference type="Pfam" id="PF18096"/>
    </source>
</evidence>
<gene>
    <name evidence="2" type="ORF">EI684_17105</name>
</gene>
<comment type="caution">
    <text evidence="2">The sequence shown here is derived from an EMBL/GenBank/DDBJ whole genome shotgun (WGS) entry which is preliminary data.</text>
</comment>
<dbReference type="GO" id="GO:0036261">
    <property type="term" value="P:7-methylguanosine cap hypermethylation"/>
    <property type="evidence" value="ECO:0007669"/>
    <property type="project" value="InterPro"/>
</dbReference>
<dbReference type="Proteomes" id="UP000280307">
    <property type="component" value="Unassembled WGS sequence"/>
</dbReference>
<dbReference type="AlphaFoldDB" id="A0A426TUE4"/>
<reference evidence="2 3" key="1">
    <citation type="submission" date="2018-12" db="EMBL/GenBank/DDBJ databases">
        <title>Genome Sequence of Candidatus Viridilinea halotolerans isolated from saline sulfide-rich spring.</title>
        <authorList>
            <person name="Grouzdev D.S."/>
            <person name="Burganskaya E.I."/>
            <person name="Krutkina M.S."/>
            <person name="Sukhacheva M.V."/>
            <person name="Gorlenko V.M."/>
        </authorList>
    </citation>
    <scope>NUCLEOTIDE SEQUENCE [LARGE SCALE GENOMIC DNA]</scope>
    <source>
        <strain evidence="2">Chok-6</strain>
    </source>
</reference>
<sequence>MAELSLDLFHWLRSPVGQTLLAELAERPLAATQTLPELERLRRRFSPAQAAAALELALLRQRAAAKFPAAAKLFLTREALEQASAAPVAAQRAARLAPYGQVADLGCGIGGDTLALAAAGAHVCAVERDPLRLALCQANVAALGLEGRVTPLLRDLLTTPPPAANALFCDPGRRAGGRRRSNVEDYEPPLAHVLAWRSQTPALALKLAPGVDVSALPPDAEVEFVALNGELKEAALWCGPLATTRMRATLLHTREDGSIEHHTLAKDALDAPLAARIEPPAAFLYEPDPAIIRAGLVRELGALLGAAQLDAEIAYLTSPKRVATPFARVWPIIHWQPFNLKALRATLRELEAGVITVKKRGSPLDSDQLARQLSRPHGQPLVVVLTKHAGKPVVLICR</sequence>
<dbReference type="PANTHER" id="PTHR14741:SF32">
    <property type="entry name" value="TRIMETHYLGUANOSINE SYNTHASE"/>
    <property type="match status" value="1"/>
</dbReference>
<dbReference type="Pfam" id="PF09445">
    <property type="entry name" value="Methyltransf_15"/>
    <property type="match status" value="1"/>
</dbReference>
<dbReference type="InterPro" id="IPR041497">
    <property type="entry name" value="Thump-like"/>
</dbReference>
<keyword evidence="2" id="KW-0489">Methyltransferase</keyword>
<protein>
    <submittedName>
        <fullName evidence="2">Class I SAM-dependent methyltransferase</fullName>
    </submittedName>
</protein>
<evidence type="ECO:0000313" key="3">
    <source>
        <dbReference type="Proteomes" id="UP000280307"/>
    </source>
</evidence>
<dbReference type="PANTHER" id="PTHR14741">
    <property type="entry name" value="S-ADENOSYLMETHIONINE-DEPENDENT METHYLTRANSFERASE RELATED"/>
    <property type="match status" value="1"/>
</dbReference>
<dbReference type="SUPFAM" id="SSF53335">
    <property type="entry name" value="S-adenosyl-L-methionine-dependent methyltransferases"/>
    <property type="match status" value="1"/>
</dbReference>
<dbReference type="Gene3D" id="3.40.50.150">
    <property type="entry name" value="Vaccinia Virus protein VP39"/>
    <property type="match status" value="1"/>
</dbReference>